<evidence type="ECO:0000313" key="2">
    <source>
        <dbReference type="Proteomes" id="UP001222520"/>
    </source>
</evidence>
<reference evidence="1 2" key="1">
    <citation type="journal article" date="2023" name="Harmful Algae">
        <title>Sequencing the genomes of LPP-1, the first isolated cyanophage, and its relative LPP-2 reveal different integration mechanisms in closely related phages.</title>
        <authorList>
            <person name="Shaalan H."/>
            <person name="Cattan-Tsaushu E."/>
            <person name="Li K."/>
            <person name="Avrani S."/>
        </authorList>
    </citation>
    <scope>NUCLEOTIDE SEQUENCE [LARGE SCALE GENOMIC DNA]</scope>
</reference>
<accession>A0AAE9TKM6</accession>
<protein>
    <submittedName>
        <fullName evidence="1">Uncharacterized protein</fullName>
    </submittedName>
</protein>
<keyword evidence="2" id="KW-1185">Reference proteome</keyword>
<proteinExistence type="predicted"/>
<organism evidence="1 2">
    <name type="scientific">Leptolyngbya phage LPP-2, strain SPI</name>
    <dbReference type="NCBI Taxonomy" id="2996053"/>
    <lineage>
        <taxon>Viruses</taxon>
        <taxon>Duplodnaviria</taxon>
        <taxon>Heunggongvirae</taxon>
        <taxon>Uroviricota</taxon>
        <taxon>Caudoviricetes</taxon>
        <taxon>Saffermanviridae</taxon>
        <taxon>Wumptrevirus</taxon>
        <taxon>Wumptrevirus LPP2</taxon>
    </lineage>
</organism>
<gene>
    <name evidence="1" type="ORF">LPP2_g15</name>
</gene>
<sequence length="78" mass="8828">MLLVTFAEVTDVQASKLTYLDLLDAARVLANQNVPKPYMAHMTKVVFDDLTAHLAGMSTEDRLRILRNHDIHIIIIEP</sequence>
<name>A0AAE9TKM6_9CAUD</name>
<evidence type="ECO:0000313" key="1">
    <source>
        <dbReference type="EMBL" id="UZV39983.1"/>
    </source>
</evidence>
<dbReference type="EMBL" id="OP590147">
    <property type="protein sequence ID" value="UZV39983.1"/>
    <property type="molecule type" value="Genomic_DNA"/>
</dbReference>
<dbReference type="Proteomes" id="UP001222520">
    <property type="component" value="Segment"/>
</dbReference>